<gene>
    <name evidence="1" type="ORF">Amon02_000271700</name>
</gene>
<evidence type="ECO:0000313" key="1">
    <source>
        <dbReference type="EMBL" id="GME76682.1"/>
    </source>
</evidence>
<evidence type="ECO:0000313" key="2">
    <source>
        <dbReference type="Proteomes" id="UP001165064"/>
    </source>
</evidence>
<keyword evidence="2" id="KW-1185">Reference proteome</keyword>
<name>A0ACB5SYC1_AMBMO</name>
<protein>
    <submittedName>
        <fullName evidence="1">Unnamed protein product</fullName>
    </submittedName>
</protein>
<dbReference type="Proteomes" id="UP001165064">
    <property type="component" value="Unassembled WGS sequence"/>
</dbReference>
<comment type="caution">
    <text evidence="1">The sequence shown here is derived from an EMBL/GenBank/DDBJ whole genome shotgun (WGS) entry which is preliminary data.</text>
</comment>
<accession>A0ACB5SYC1</accession>
<dbReference type="EMBL" id="BSXS01001608">
    <property type="protein sequence ID" value="GME76682.1"/>
    <property type="molecule type" value="Genomic_DNA"/>
</dbReference>
<sequence length="133" mass="15208">MDDDVSTPHTRAPQISMSPATHTASATCGLVFDPTSLLHTLTRPGTDNRQFRGLDWTYLNKKLTVLDFQVRPSHVRRVIGFENRYADKFHRSNIKLPELRTPFEFNDLSILLNICLALMLLYHIAHMCHSTTS</sequence>
<organism evidence="1 2">
    <name type="scientific">Ambrosiozyma monospora</name>
    <name type="common">Yeast</name>
    <name type="synonym">Endomycopsis monosporus</name>
    <dbReference type="NCBI Taxonomy" id="43982"/>
    <lineage>
        <taxon>Eukaryota</taxon>
        <taxon>Fungi</taxon>
        <taxon>Dikarya</taxon>
        <taxon>Ascomycota</taxon>
        <taxon>Saccharomycotina</taxon>
        <taxon>Pichiomycetes</taxon>
        <taxon>Pichiales</taxon>
        <taxon>Pichiaceae</taxon>
        <taxon>Ambrosiozyma</taxon>
    </lineage>
</organism>
<proteinExistence type="predicted"/>
<reference evidence="1" key="1">
    <citation type="submission" date="2023-04" db="EMBL/GenBank/DDBJ databases">
        <title>Ambrosiozyma monospora NBRC 10751.</title>
        <authorList>
            <person name="Ichikawa N."/>
            <person name="Sato H."/>
            <person name="Tonouchi N."/>
        </authorList>
    </citation>
    <scope>NUCLEOTIDE SEQUENCE</scope>
    <source>
        <strain evidence="1">NBRC 10751</strain>
    </source>
</reference>